<evidence type="ECO:0000259" key="1">
    <source>
        <dbReference type="SMART" id="SM00829"/>
    </source>
</evidence>
<dbReference type="STRING" id="1344416.A0A139A7N2"/>
<evidence type="ECO:0000313" key="2">
    <source>
        <dbReference type="EMBL" id="KXS12811.1"/>
    </source>
</evidence>
<feature type="domain" description="Enoyl reductase (ER)" evidence="1">
    <location>
        <begin position="17"/>
        <end position="344"/>
    </location>
</feature>
<dbReference type="Gene3D" id="3.40.50.720">
    <property type="entry name" value="NAD(P)-binding Rossmann-like Domain"/>
    <property type="match status" value="1"/>
</dbReference>
<dbReference type="GO" id="GO:0016491">
    <property type="term" value="F:oxidoreductase activity"/>
    <property type="evidence" value="ECO:0007669"/>
    <property type="project" value="InterPro"/>
</dbReference>
<dbReference type="CDD" id="cd08276">
    <property type="entry name" value="MDR7"/>
    <property type="match status" value="1"/>
</dbReference>
<organism evidence="2 3">
    <name type="scientific">Gonapodya prolifera (strain JEL478)</name>
    <name type="common">Monoblepharis prolifera</name>
    <dbReference type="NCBI Taxonomy" id="1344416"/>
    <lineage>
        <taxon>Eukaryota</taxon>
        <taxon>Fungi</taxon>
        <taxon>Fungi incertae sedis</taxon>
        <taxon>Chytridiomycota</taxon>
        <taxon>Chytridiomycota incertae sedis</taxon>
        <taxon>Monoblepharidomycetes</taxon>
        <taxon>Monoblepharidales</taxon>
        <taxon>Gonapodyaceae</taxon>
        <taxon>Gonapodya</taxon>
    </lineage>
</organism>
<dbReference type="SUPFAM" id="SSF50129">
    <property type="entry name" value="GroES-like"/>
    <property type="match status" value="1"/>
</dbReference>
<dbReference type="OrthoDB" id="449487at2759"/>
<dbReference type="InterPro" id="IPR052711">
    <property type="entry name" value="Zinc_ADH-like"/>
</dbReference>
<dbReference type="PANTHER" id="PTHR45033">
    <property type="match status" value="1"/>
</dbReference>
<protein>
    <submittedName>
        <fullName evidence="2">NADPH:quinone reductase</fullName>
    </submittedName>
</protein>
<dbReference type="InterPro" id="IPR011032">
    <property type="entry name" value="GroES-like_sf"/>
</dbReference>
<dbReference type="PANTHER" id="PTHR45033:SF3">
    <property type="entry name" value="DEHYDROGENASE, PUTATIVE (AFU_ORTHOLOGUE AFUA_2G13270)-RELATED"/>
    <property type="match status" value="1"/>
</dbReference>
<dbReference type="AlphaFoldDB" id="A0A139A7N2"/>
<proteinExistence type="predicted"/>
<dbReference type="OMA" id="HRDIWIL"/>
<gene>
    <name evidence="2" type="ORF">M427DRAFT_100997</name>
</gene>
<dbReference type="SMART" id="SM00829">
    <property type="entry name" value="PKS_ER"/>
    <property type="match status" value="1"/>
</dbReference>
<accession>A0A139A7N2</accession>
<dbReference type="EMBL" id="KQ965784">
    <property type="protein sequence ID" value="KXS12811.1"/>
    <property type="molecule type" value="Genomic_DNA"/>
</dbReference>
<dbReference type="InterPro" id="IPR013149">
    <property type="entry name" value="ADH-like_C"/>
</dbReference>
<dbReference type="Gene3D" id="3.90.180.10">
    <property type="entry name" value="Medium-chain alcohol dehydrogenases, catalytic domain"/>
    <property type="match status" value="1"/>
</dbReference>
<dbReference type="InterPro" id="IPR013154">
    <property type="entry name" value="ADH-like_N"/>
</dbReference>
<sequence>MLALRLKRPLIPSTKGSRWDPIELDRVPIPKPMPGEVLLKVHAAALNHRDVYIRQGLYPSIKYDSILGSDCAGEIVETGEGLNLDRYTGKRWFINPAVGWESNPRLPEDLKSYGVLGHLPLPGTLAEYISVPATSVFEIPHHLTWEEAAAIPLAGVTSWRALVTQGEARKGSKVLIPGIGGGVALFTLQWAVAMGCEVWVTSGSDEKLERARALGATGGVNYKEAEWHARLMSASSGNFDCIIDSSSGPNTRLFIRSLKPGGTLVVYGAVAGSEATITMPWLWFQYASIKGTNMGSNAEFRGMIDFIFQREIRPVISGVWAGLEKAEEAFEEMRAGKQFGKVVVRI</sequence>
<dbReference type="SUPFAM" id="SSF51735">
    <property type="entry name" value="NAD(P)-binding Rossmann-fold domains"/>
    <property type="match status" value="1"/>
</dbReference>
<evidence type="ECO:0000313" key="3">
    <source>
        <dbReference type="Proteomes" id="UP000070544"/>
    </source>
</evidence>
<dbReference type="InterPro" id="IPR020843">
    <property type="entry name" value="ER"/>
</dbReference>
<reference evidence="2 3" key="1">
    <citation type="journal article" date="2015" name="Genome Biol. Evol.">
        <title>Phylogenomic analyses indicate that early fungi evolved digesting cell walls of algal ancestors of land plants.</title>
        <authorList>
            <person name="Chang Y."/>
            <person name="Wang S."/>
            <person name="Sekimoto S."/>
            <person name="Aerts A.L."/>
            <person name="Choi C."/>
            <person name="Clum A."/>
            <person name="LaButti K.M."/>
            <person name="Lindquist E.A."/>
            <person name="Yee Ngan C."/>
            <person name="Ohm R.A."/>
            <person name="Salamov A.A."/>
            <person name="Grigoriev I.V."/>
            <person name="Spatafora J.W."/>
            <person name="Berbee M.L."/>
        </authorList>
    </citation>
    <scope>NUCLEOTIDE SEQUENCE [LARGE SCALE GENOMIC DNA]</scope>
    <source>
        <strain evidence="2 3">JEL478</strain>
    </source>
</reference>
<dbReference type="Pfam" id="PF00107">
    <property type="entry name" value="ADH_zinc_N"/>
    <property type="match status" value="1"/>
</dbReference>
<dbReference type="Proteomes" id="UP000070544">
    <property type="component" value="Unassembled WGS sequence"/>
</dbReference>
<dbReference type="InterPro" id="IPR036291">
    <property type="entry name" value="NAD(P)-bd_dom_sf"/>
</dbReference>
<name>A0A139A7N2_GONPJ</name>
<keyword evidence="3" id="KW-1185">Reference proteome</keyword>
<dbReference type="Pfam" id="PF08240">
    <property type="entry name" value="ADH_N"/>
    <property type="match status" value="1"/>
</dbReference>